<proteinExistence type="inferred from homology"/>
<evidence type="ECO:0000256" key="3">
    <source>
        <dbReference type="ARBA" id="ARBA00023306"/>
    </source>
</evidence>
<evidence type="ECO:0008006" key="6">
    <source>
        <dbReference type="Google" id="ProtNLM"/>
    </source>
</evidence>
<dbReference type="InterPro" id="IPR036915">
    <property type="entry name" value="Cyclin-like_sf"/>
</dbReference>
<evidence type="ECO:0000313" key="5">
    <source>
        <dbReference type="Proteomes" id="UP000326939"/>
    </source>
</evidence>
<organism evidence="4 5">
    <name type="scientific">Salix brachista</name>
    <dbReference type="NCBI Taxonomy" id="2182728"/>
    <lineage>
        <taxon>Eukaryota</taxon>
        <taxon>Viridiplantae</taxon>
        <taxon>Streptophyta</taxon>
        <taxon>Embryophyta</taxon>
        <taxon>Tracheophyta</taxon>
        <taxon>Spermatophyta</taxon>
        <taxon>Magnoliopsida</taxon>
        <taxon>eudicotyledons</taxon>
        <taxon>Gunneridae</taxon>
        <taxon>Pentapetalae</taxon>
        <taxon>rosids</taxon>
        <taxon>fabids</taxon>
        <taxon>Malpighiales</taxon>
        <taxon>Salicaceae</taxon>
        <taxon>Saliceae</taxon>
        <taxon>Salix</taxon>
    </lineage>
</organism>
<sequence length="267" mass="30523">MEKTSKQNRLTHAIHKAGRRCLIKHCYHAASQTRMAELAETTAMPKVITLLSSLLQRVAESNDLSQQLYPQKVSIFHGLSRPTISIQNYLERIFTYANCSPSCFVVAFVYLDRFAQRQSCFPINSFNVHRLLITSVLISVKFMDDMPFKLPYPTWASAVFIDCRYPLCFPAKIMVVDGYYNNAFYAKVGGISTEEMNLLEVDFLFGSGFQLNVTPTMFHTYCSYLQREMLTQSPLPAVDPPLNMARLQKTHCCFNEDESTHQKQLAV</sequence>
<comment type="similarity">
    <text evidence="1">Belongs to the cyclin family. Cyclin U/P subfamily.</text>
</comment>
<evidence type="ECO:0000313" key="4">
    <source>
        <dbReference type="EMBL" id="KAB5532251.1"/>
    </source>
</evidence>
<dbReference type="SUPFAM" id="SSF47954">
    <property type="entry name" value="Cyclin-like"/>
    <property type="match status" value="1"/>
</dbReference>
<accession>A0A5N5KPH8</accession>
<dbReference type="GO" id="GO:0019901">
    <property type="term" value="F:protein kinase binding"/>
    <property type="evidence" value="ECO:0007669"/>
    <property type="project" value="InterPro"/>
</dbReference>
<keyword evidence="2" id="KW-0132">Cell division</keyword>
<dbReference type="Gene3D" id="1.10.472.10">
    <property type="entry name" value="Cyclin-like"/>
    <property type="match status" value="2"/>
</dbReference>
<dbReference type="InterPro" id="IPR013922">
    <property type="entry name" value="Cyclin_PHO80-like"/>
</dbReference>
<evidence type="ECO:0000256" key="1">
    <source>
        <dbReference type="ARBA" id="ARBA00007215"/>
    </source>
</evidence>
<keyword evidence="5" id="KW-1185">Reference proteome</keyword>
<reference evidence="5" key="1">
    <citation type="journal article" date="2019" name="Gigascience">
        <title>De novo genome assembly of the endangered Acer yangbiense, a plant species with extremely small populations endemic to Yunnan Province, China.</title>
        <authorList>
            <person name="Yang J."/>
            <person name="Wariss H.M."/>
            <person name="Tao L."/>
            <person name="Zhang R."/>
            <person name="Yun Q."/>
            <person name="Hollingsworth P."/>
            <person name="Dao Z."/>
            <person name="Luo G."/>
            <person name="Guo H."/>
            <person name="Ma Y."/>
            <person name="Sun W."/>
        </authorList>
    </citation>
    <scope>NUCLEOTIDE SEQUENCE [LARGE SCALE GENOMIC DNA]</scope>
    <source>
        <strain evidence="5">cv. br00</strain>
    </source>
</reference>
<name>A0A5N5KPH8_9ROSI</name>
<evidence type="ECO:0000256" key="2">
    <source>
        <dbReference type="ARBA" id="ARBA00022618"/>
    </source>
</evidence>
<dbReference type="PANTHER" id="PTHR15615">
    <property type="match status" value="1"/>
</dbReference>
<keyword evidence="3" id="KW-0131">Cell cycle</keyword>
<dbReference type="EMBL" id="VDCV01000012">
    <property type="protein sequence ID" value="KAB5532251.1"/>
    <property type="molecule type" value="Genomic_DNA"/>
</dbReference>
<gene>
    <name evidence="4" type="ORF">DKX38_018921</name>
</gene>
<dbReference type="Pfam" id="PF08613">
    <property type="entry name" value="Cyclin"/>
    <property type="match status" value="2"/>
</dbReference>
<protein>
    <recommendedName>
        <fullName evidence="6">Cyclin N-terminal domain-containing protein</fullName>
    </recommendedName>
</protein>
<dbReference type="AlphaFoldDB" id="A0A5N5KPH8"/>
<comment type="caution">
    <text evidence="4">The sequence shown here is derived from an EMBL/GenBank/DDBJ whole genome shotgun (WGS) entry which is preliminary data.</text>
</comment>
<dbReference type="PANTHER" id="PTHR15615:SF101">
    <property type="entry name" value="CYCLIN-U4-1"/>
    <property type="match status" value="1"/>
</dbReference>
<dbReference type="GO" id="GO:0051301">
    <property type="term" value="P:cell division"/>
    <property type="evidence" value="ECO:0007669"/>
    <property type="project" value="UniProtKB-KW"/>
</dbReference>
<dbReference type="Proteomes" id="UP000326939">
    <property type="component" value="Chromosome 12"/>
</dbReference>